<dbReference type="Pfam" id="PF13829">
    <property type="entry name" value="DUF4191"/>
    <property type="match status" value="1"/>
</dbReference>
<gene>
    <name evidence="3" type="ORF">SAMN04489812_1035</name>
</gene>
<proteinExistence type="predicted"/>
<organism evidence="3 4">
    <name type="scientific">Microlunatus soli</name>
    <dbReference type="NCBI Taxonomy" id="630515"/>
    <lineage>
        <taxon>Bacteria</taxon>
        <taxon>Bacillati</taxon>
        <taxon>Actinomycetota</taxon>
        <taxon>Actinomycetes</taxon>
        <taxon>Propionibacteriales</taxon>
        <taxon>Propionibacteriaceae</taxon>
        <taxon>Microlunatus</taxon>
    </lineage>
</organism>
<reference evidence="3 4" key="1">
    <citation type="submission" date="2016-10" db="EMBL/GenBank/DDBJ databases">
        <authorList>
            <person name="de Groot N.N."/>
        </authorList>
    </citation>
    <scope>NUCLEOTIDE SEQUENCE [LARGE SCALE GENOMIC DNA]</scope>
    <source>
        <strain evidence="3 4">DSM 21800</strain>
    </source>
</reference>
<sequence length="243" mass="26728">MAKKDRADKAEKTTDPAKMGRIRQIIFAYQRTHEYDKALPFLLIGCFVLPIALGIVLGLLFTQFIVSTILLGVMIGLLLAMLMLVRRTKQATYKRYAGQAGSAEVALSMLPKKWISSPAIAANRQLDAVHRTIGPGGLILIGEGEPGRLKNLLASEARKHEKVAYGVKVTTIVMGTKPGQVPLEKLADHIRKLPKQLEANQITEIKSRLNALDAIRPQMPVPKGPMPTNPRQIRGAKQAMRGR</sequence>
<keyword evidence="2" id="KW-0472">Membrane</keyword>
<evidence type="ECO:0000313" key="3">
    <source>
        <dbReference type="EMBL" id="SDS15057.1"/>
    </source>
</evidence>
<evidence type="ECO:0000256" key="2">
    <source>
        <dbReference type="SAM" id="Phobius"/>
    </source>
</evidence>
<evidence type="ECO:0008006" key="5">
    <source>
        <dbReference type="Google" id="ProtNLM"/>
    </source>
</evidence>
<dbReference type="InterPro" id="IPR025445">
    <property type="entry name" value="DUF4191"/>
</dbReference>
<keyword evidence="2" id="KW-0812">Transmembrane</keyword>
<feature type="compositionally biased region" description="Pro residues" evidence="1">
    <location>
        <begin position="219"/>
        <end position="228"/>
    </location>
</feature>
<dbReference type="STRING" id="630515.SAMN04489812_1035"/>
<protein>
    <recommendedName>
        <fullName evidence="5">DUF4191 domain-containing protein</fullName>
    </recommendedName>
</protein>
<evidence type="ECO:0000313" key="4">
    <source>
        <dbReference type="Proteomes" id="UP000199103"/>
    </source>
</evidence>
<dbReference type="EMBL" id="LT629772">
    <property type="protein sequence ID" value="SDS15057.1"/>
    <property type="molecule type" value="Genomic_DNA"/>
</dbReference>
<evidence type="ECO:0000256" key="1">
    <source>
        <dbReference type="SAM" id="MobiDB-lite"/>
    </source>
</evidence>
<dbReference type="RefSeq" id="WP_091520907.1">
    <property type="nucleotide sequence ID" value="NZ_LT629772.1"/>
</dbReference>
<dbReference type="OrthoDB" id="8479889at2"/>
<keyword evidence="2" id="KW-1133">Transmembrane helix</keyword>
<accession>A0A1H1PVQ6</accession>
<feature type="transmembrane region" description="Helical" evidence="2">
    <location>
        <begin position="64"/>
        <end position="85"/>
    </location>
</feature>
<name>A0A1H1PVQ6_9ACTN</name>
<keyword evidence="4" id="KW-1185">Reference proteome</keyword>
<dbReference type="Proteomes" id="UP000199103">
    <property type="component" value="Chromosome I"/>
</dbReference>
<feature type="region of interest" description="Disordered" evidence="1">
    <location>
        <begin position="218"/>
        <end position="243"/>
    </location>
</feature>
<feature type="transmembrane region" description="Helical" evidence="2">
    <location>
        <begin position="38"/>
        <end position="58"/>
    </location>
</feature>
<dbReference type="AlphaFoldDB" id="A0A1H1PVQ6"/>